<dbReference type="GO" id="GO:0005576">
    <property type="term" value="C:extracellular region"/>
    <property type="evidence" value="ECO:0007669"/>
    <property type="project" value="UniProtKB-SubCell"/>
</dbReference>
<accession>A0A3P7JJB3</accession>
<proteinExistence type="inferred from homology"/>
<dbReference type="GO" id="GO:0008289">
    <property type="term" value="F:lipid binding"/>
    <property type="evidence" value="ECO:0007669"/>
    <property type="project" value="UniProtKB-KW"/>
</dbReference>
<comment type="similarity">
    <text evidence="2">Belongs to the fatty-acid and retinol-binding protein (FARBP) family.</text>
</comment>
<keyword evidence="4" id="KW-0732">Signal</keyword>
<keyword evidence="6" id="KW-0446">Lipid-binding</keyword>
<gene>
    <name evidence="7" type="ORF">SVUK_LOCUS13452</name>
</gene>
<comment type="subcellular location">
    <subcellularLocation>
        <location evidence="1">Secreted</location>
    </subcellularLocation>
</comment>
<dbReference type="Pfam" id="PF05823">
    <property type="entry name" value="Gp-FAR-1"/>
    <property type="match status" value="1"/>
</dbReference>
<sequence length="73" mass="8209">MFTTNFADVKLDPAALKDAATGIIKKYKALAEGAKAELKKQFPTVTGDLTVRAIIQTYFHFLSQRMRFFRGIP</sequence>
<organism evidence="7 8">
    <name type="scientific">Strongylus vulgaris</name>
    <name type="common">Blood worm</name>
    <dbReference type="NCBI Taxonomy" id="40348"/>
    <lineage>
        <taxon>Eukaryota</taxon>
        <taxon>Metazoa</taxon>
        <taxon>Ecdysozoa</taxon>
        <taxon>Nematoda</taxon>
        <taxon>Chromadorea</taxon>
        <taxon>Rhabditida</taxon>
        <taxon>Rhabditina</taxon>
        <taxon>Rhabditomorpha</taxon>
        <taxon>Strongyloidea</taxon>
        <taxon>Strongylidae</taxon>
        <taxon>Strongylus</taxon>
    </lineage>
</organism>
<dbReference type="Proteomes" id="UP000270094">
    <property type="component" value="Unassembled WGS sequence"/>
</dbReference>
<evidence type="ECO:0000256" key="4">
    <source>
        <dbReference type="ARBA" id="ARBA00022729"/>
    </source>
</evidence>
<keyword evidence="8" id="KW-1185">Reference proteome</keyword>
<evidence type="ECO:0000256" key="6">
    <source>
        <dbReference type="ARBA" id="ARBA00023121"/>
    </source>
</evidence>
<evidence type="ECO:0000256" key="3">
    <source>
        <dbReference type="ARBA" id="ARBA00022525"/>
    </source>
</evidence>
<dbReference type="Gene3D" id="1.20.120.1100">
    <property type="match status" value="1"/>
</dbReference>
<keyword evidence="5" id="KW-0175">Coiled coil</keyword>
<protein>
    <submittedName>
        <fullName evidence="7">Uncharacterized protein</fullName>
    </submittedName>
</protein>
<evidence type="ECO:0000256" key="1">
    <source>
        <dbReference type="ARBA" id="ARBA00004613"/>
    </source>
</evidence>
<reference evidence="7 8" key="1">
    <citation type="submission" date="2018-11" db="EMBL/GenBank/DDBJ databases">
        <authorList>
            <consortium name="Pathogen Informatics"/>
        </authorList>
    </citation>
    <scope>NUCLEOTIDE SEQUENCE [LARGE SCALE GENOMIC DNA]</scope>
</reference>
<evidence type="ECO:0000256" key="2">
    <source>
        <dbReference type="ARBA" id="ARBA00006648"/>
    </source>
</evidence>
<dbReference type="AlphaFoldDB" id="A0A3P7JJB3"/>
<dbReference type="EMBL" id="UYYB01102014">
    <property type="protein sequence ID" value="VDM78454.1"/>
    <property type="molecule type" value="Genomic_DNA"/>
</dbReference>
<evidence type="ECO:0000313" key="8">
    <source>
        <dbReference type="Proteomes" id="UP000270094"/>
    </source>
</evidence>
<name>A0A3P7JJB3_STRVU</name>
<dbReference type="InterPro" id="IPR008632">
    <property type="entry name" value="Gp-FAR-1"/>
</dbReference>
<evidence type="ECO:0000256" key="5">
    <source>
        <dbReference type="ARBA" id="ARBA00023054"/>
    </source>
</evidence>
<evidence type="ECO:0000313" key="7">
    <source>
        <dbReference type="EMBL" id="VDM78454.1"/>
    </source>
</evidence>
<keyword evidence="3" id="KW-0964">Secreted</keyword>